<protein>
    <recommendedName>
        <fullName evidence="3">histidine kinase</fullName>
        <ecNumber evidence="3">2.7.13.3</ecNumber>
    </recommendedName>
</protein>
<comment type="subcellular location">
    <subcellularLocation>
        <location evidence="2">Cell membrane</location>
    </subcellularLocation>
</comment>
<dbReference type="InterPro" id="IPR003594">
    <property type="entry name" value="HATPase_dom"/>
</dbReference>
<proteinExistence type="predicted"/>
<dbReference type="Proteomes" id="UP000198286">
    <property type="component" value="Chromosome"/>
</dbReference>
<dbReference type="InterPro" id="IPR005467">
    <property type="entry name" value="His_kinase_dom"/>
</dbReference>
<dbReference type="Pfam" id="PF02518">
    <property type="entry name" value="HATPase_c"/>
    <property type="match status" value="1"/>
</dbReference>
<keyword evidence="15" id="KW-0547">Nucleotide-binding</keyword>
<keyword evidence="4" id="KW-0597">Phosphoprotein</keyword>
<reference evidence="14 16" key="1">
    <citation type="journal article" date="2017" name="Lancet Infect. Dis.">
        <title>Global outbreak of severe Mycobacterium chimaera disease after cardiac surgery: a molecular epidemiological study.</title>
        <authorList>
            <person name="van Ingen J."/>
            <person name="Kohl T."/>
            <person name="Kranzer K."/>
            <person name="Hasse B."/>
            <person name="Keller P."/>
            <person name="Szafranska A."/>
            <person name="Hillemann D."/>
            <person name="Chand M."/>
            <person name="Schreiber P."/>
            <person name="Sommerstein R."/>
            <person name="Berger C."/>
            <person name="Genoni M."/>
            <person name="Ruegg C."/>
            <person name="Troillet N."/>
            <person name="Widmer A.F."/>
            <person name="Becker S.L."/>
            <person name="Herrmann M."/>
            <person name="Eckmanns T."/>
            <person name="Haller S."/>
            <person name="Hoeller C."/>
            <person name="Debast S.B."/>
            <person name="Wolfhagen M.J."/>
            <person name="Hopman J."/>
            <person name="Kluytmans J."/>
            <person name="Langelaar M."/>
            <person name="Notermans D.W."/>
            <person name="ten Oever J."/>
            <person name="van den Barselaar P."/>
            <person name="Vonk A.B.A."/>
            <person name="Vos M.C."/>
            <person name="Ahmed N."/>
            <person name="Brown T."/>
            <person name="Crook D."/>
            <person name="Lamagni T."/>
            <person name="Phin N."/>
            <person name="Smith E.G."/>
            <person name="Zambon M."/>
            <person name="Serr A."/>
            <person name="Goetting T."/>
            <person name="Ebner W."/>
            <person name="Thuermer A."/>
            <person name="Utpatel C."/>
            <person name="Sproer C."/>
            <person name="Bunk B."/>
            <person name="Nubel U."/>
            <person name="Bloemberg G."/>
            <person name="Bottger E."/>
            <person name="Niemann S."/>
            <person name="Wagner D."/>
            <person name="Sax H."/>
        </authorList>
    </citation>
    <scope>NUCLEOTIDE SEQUENCE [LARGE SCALE GENOMIC DNA]</scope>
    <source>
        <strain evidence="14 16">ZUERICH-2</strain>
    </source>
</reference>
<gene>
    <name evidence="14" type="ORF">MYCOZU2_03290</name>
    <name evidence="15" type="ORF">QRB35_25660</name>
</gene>
<keyword evidence="7 14" id="KW-0418">Kinase</keyword>
<reference evidence="17" key="2">
    <citation type="submission" date="2023-06" db="EMBL/GenBank/DDBJ databases">
        <title>Itaconate inhibition of nontuberculous mycobacteria.</title>
        <authorList>
            <person name="Spilker T."/>
        </authorList>
    </citation>
    <scope>NUCLEOTIDE SEQUENCE [LARGE SCALE GENOMIC DNA]</scope>
    <source>
        <strain evidence="17">FLAC1071</strain>
    </source>
</reference>
<evidence type="ECO:0000256" key="2">
    <source>
        <dbReference type="ARBA" id="ARBA00004236"/>
    </source>
</evidence>
<evidence type="ECO:0000256" key="8">
    <source>
        <dbReference type="ARBA" id="ARBA00022989"/>
    </source>
</evidence>
<dbReference type="CDD" id="cd00075">
    <property type="entry name" value="HATPase"/>
    <property type="match status" value="1"/>
</dbReference>
<dbReference type="InterPro" id="IPR036890">
    <property type="entry name" value="HATPase_C_sf"/>
</dbReference>
<dbReference type="PANTHER" id="PTHR45436:SF5">
    <property type="entry name" value="SENSOR HISTIDINE KINASE TRCS"/>
    <property type="match status" value="1"/>
</dbReference>
<keyword evidence="6 11" id="KW-0812">Transmembrane</keyword>
<keyword evidence="9" id="KW-0902">Two-component regulatory system</keyword>
<dbReference type="Gene3D" id="1.10.287.130">
    <property type="match status" value="1"/>
</dbReference>
<dbReference type="PANTHER" id="PTHR45436">
    <property type="entry name" value="SENSOR HISTIDINE KINASE YKOH"/>
    <property type="match status" value="1"/>
</dbReference>
<evidence type="ECO:0000313" key="15">
    <source>
        <dbReference type="EMBL" id="MDM3929373.1"/>
    </source>
</evidence>
<keyword evidence="10 11" id="KW-0472">Membrane</keyword>
<dbReference type="SMART" id="SM00304">
    <property type="entry name" value="HAMP"/>
    <property type="match status" value="1"/>
</dbReference>
<dbReference type="SMART" id="SM00387">
    <property type="entry name" value="HATPase_c"/>
    <property type="match status" value="1"/>
</dbReference>
<dbReference type="Proteomes" id="UP001529272">
    <property type="component" value="Unassembled WGS sequence"/>
</dbReference>
<reference evidence="15" key="4">
    <citation type="submission" date="2023-06" db="EMBL/GenBank/DDBJ databases">
        <authorList>
            <person name="Spilker T."/>
        </authorList>
    </citation>
    <scope>NUCLEOTIDE SEQUENCE</scope>
    <source>
        <strain evidence="15">FLAC1071</strain>
    </source>
</reference>
<dbReference type="InterPro" id="IPR003660">
    <property type="entry name" value="HAMP_dom"/>
</dbReference>
<comment type="catalytic activity">
    <reaction evidence="1">
        <text>ATP + protein L-histidine = ADP + protein N-phospho-L-histidine.</text>
        <dbReference type="EC" id="2.7.13.3"/>
    </reaction>
</comment>
<dbReference type="CDD" id="cd06225">
    <property type="entry name" value="HAMP"/>
    <property type="match status" value="1"/>
</dbReference>
<evidence type="ECO:0000256" key="7">
    <source>
        <dbReference type="ARBA" id="ARBA00022777"/>
    </source>
</evidence>
<evidence type="ECO:0000256" key="6">
    <source>
        <dbReference type="ARBA" id="ARBA00022692"/>
    </source>
</evidence>
<dbReference type="Pfam" id="PF00672">
    <property type="entry name" value="HAMP"/>
    <property type="match status" value="1"/>
</dbReference>
<dbReference type="PROSITE" id="PS50109">
    <property type="entry name" value="HIS_KIN"/>
    <property type="match status" value="1"/>
</dbReference>
<dbReference type="InterPro" id="IPR036097">
    <property type="entry name" value="HisK_dim/P_sf"/>
</dbReference>
<dbReference type="AlphaFoldDB" id="A0A1Y0T3M9"/>
<dbReference type="SUPFAM" id="SSF55874">
    <property type="entry name" value="ATPase domain of HSP90 chaperone/DNA topoisomerase II/histidine kinase"/>
    <property type="match status" value="1"/>
</dbReference>
<dbReference type="GO" id="GO:0000155">
    <property type="term" value="F:phosphorelay sensor kinase activity"/>
    <property type="evidence" value="ECO:0007669"/>
    <property type="project" value="InterPro"/>
</dbReference>
<dbReference type="Pfam" id="PF00512">
    <property type="entry name" value="HisKA"/>
    <property type="match status" value="1"/>
</dbReference>
<dbReference type="GO" id="GO:0005524">
    <property type="term" value="F:ATP binding"/>
    <property type="evidence" value="ECO:0007669"/>
    <property type="project" value="UniProtKB-KW"/>
</dbReference>
<evidence type="ECO:0000256" key="10">
    <source>
        <dbReference type="ARBA" id="ARBA00023136"/>
    </source>
</evidence>
<keyword evidence="15" id="KW-0067">ATP-binding</keyword>
<dbReference type="PRINTS" id="PR00344">
    <property type="entry name" value="BCTRLSENSOR"/>
</dbReference>
<evidence type="ECO:0000256" key="1">
    <source>
        <dbReference type="ARBA" id="ARBA00000085"/>
    </source>
</evidence>
<feature type="domain" description="Histidine kinase" evidence="12">
    <location>
        <begin position="245"/>
        <end position="455"/>
    </location>
</feature>
<evidence type="ECO:0000259" key="13">
    <source>
        <dbReference type="PROSITE" id="PS50885"/>
    </source>
</evidence>
<dbReference type="Gene3D" id="3.30.565.10">
    <property type="entry name" value="Histidine kinase-like ATPase, C-terminal domain"/>
    <property type="match status" value="1"/>
</dbReference>
<dbReference type="InterPro" id="IPR003661">
    <property type="entry name" value="HisK_dim/P_dom"/>
</dbReference>
<feature type="domain" description="HAMP" evidence="13">
    <location>
        <begin position="185"/>
        <end position="237"/>
    </location>
</feature>
<reference evidence="15 17" key="3">
    <citation type="submission" date="2023-06" db="EMBL/GenBank/DDBJ databases">
        <title>Itaconate inhibition of nontuberculous mycobacteria.</title>
        <authorList>
            <person name="Breen P."/>
            <person name="Zimbric M."/>
            <person name="Caverly L."/>
        </authorList>
    </citation>
    <scope>NUCLEOTIDE SEQUENCE [LARGE SCALE GENOMIC DNA]</scope>
    <source>
        <strain evidence="15 17">FLAC1071</strain>
    </source>
</reference>
<dbReference type="RefSeq" id="WP_008257473.1">
    <property type="nucleotide sequence ID" value="NZ_CAAHFK010000044.1"/>
</dbReference>
<feature type="transmembrane region" description="Helical" evidence="11">
    <location>
        <begin position="164"/>
        <end position="184"/>
    </location>
</feature>
<dbReference type="InterPro" id="IPR004358">
    <property type="entry name" value="Sig_transdc_His_kin-like_C"/>
</dbReference>
<evidence type="ECO:0000313" key="14">
    <source>
        <dbReference type="EMBL" id="ASL15678.1"/>
    </source>
</evidence>
<dbReference type="EMBL" id="JASZZX010000035">
    <property type="protein sequence ID" value="MDM3929373.1"/>
    <property type="molecule type" value="Genomic_DNA"/>
</dbReference>
<evidence type="ECO:0000313" key="16">
    <source>
        <dbReference type="Proteomes" id="UP000198286"/>
    </source>
</evidence>
<keyword evidence="8 11" id="KW-1133">Transmembrane helix</keyword>
<evidence type="ECO:0000256" key="11">
    <source>
        <dbReference type="SAM" id="Phobius"/>
    </source>
</evidence>
<dbReference type="EC" id="2.7.13.3" evidence="3"/>
<organism evidence="14 16">
    <name type="scientific">Mycobacterium intracellulare subsp. chimaera</name>
    <dbReference type="NCBI Taxonomy" id="222805"/>
    <lineage>
        <taxon>Bacteria</taxon>
        <taxon>Bacillati</taxon>
        <taxon>Actinomycetota</taxon>
        <taxon>Actinomycetes</taxon>
        <taxon>Mycobacteriales</taxon>
        <taxon>Mycobacteriaceae</taxon>
        <taxon>Mycobacterium</taxon>
        <taxon>Mycobacterium avium complex (MAC)</taxon>
    </lineage>
</organism>
<dbReference type="SUPFAM" id="SSF47384">
    <property type="entry name" value="Homodimeric domain of signal transducing histidine kinase"/>
    <property type="match status" value="1"/>
</dbReference>
<evidence type="ECO:0000256" key="4">
    <source>
        <dbReference type="ARBA" id="ARBA00022553"/>
    </source>
</evidence>
<evidence type="ECO:0000313" key="17">
    <source>
        <dbReference type="Proteomes" id="UP001529272"/>
    </source>
</evidence>
<dbReference type="SMART" id="SM00388">
    <property type="entry name" value="HisKA"/>
    <property type="match status" value="1"/>
</dbReference>
<dbReference type="SUPFAM" id="SSF158472">
    <property type="entry name" value="HAMP domain-like"/>
    <property type="match status" value="1"/>
</dbReference>
<dbReference type="EMBL" id="CP015267">
    <property type="protein sequence ID" value="ASL15678.1"/>
    <property type="molecule type" value="Genomic_DNA"/>
</dbReference>
<dbReference type="CDD" id="cd00082">
    <property type="entry name" value="HisKA"/>
    <property type="match status" value="1"/>
</dbReference>
<accession>A0A1Y0T3M9</accession>
<dbReference type="InterPro" id="IPR050428">
    <property type="entry name" value="TCS_sensor_his_kinase"/>
</dbReference>
<evidence type="ECO:0000256" key="9">
    <source>
        <dbReference type="ARBA" id="ARBA00023012"/>
    </source>
</evidence>
<dbReference type="FunFam" id="3.30.565.10:FF:000006">
    <property type="entry name" value="Sensor histidine kinase WalK"/>
    <property type="match status" value="1"/>
</dbReference>
<dbReference type="PROSITE" id="PS50885">
    <property type="entry name" value="HAMP"/>
    <property type="match status" value="1"/>
</dbReference>
<name>A0A1Y0T3M9_MYCIT</name>
<dbReference type="GeneID" id="91489697"/>
<dbReference type="Gene3D" id="6.10.340.10">
    <property type="match status" value="1"/>
</dbReference>
<evidence type="ECO:0000256" key="3">
    <source>
        <dbReference type="ARBA" id="ARBA00012438"/>
    </source>
</evidence>
<evidence type="ECO:0000256" key="5">
    <source>
        <dbReference type="ARBA" id="ARBA00022679"/>
    </source>
</evidence>
<sequence length="471" mass="50138">MPSLLPGRFARRLALAFAALGVGSALLTAVLVNTAFAGRFQDYLDKQQHAQQEQLVALFAADYRRNDAWNPVSLNRIAPTVIMTGSEAELHDASGRRVWSVADANTDAGTPEMHRKMMAAGSLGPPRSLPVVVAGRPVGTLVVRVPQGSVSTVDKEFHSSVNRLLVAGALIAALVALLVGVYTARRATKPITELTSAAGALAAGHRDRRASTVPNNEIGQLAKAFNTMVEHLVKEDQLRRAFTADVAHELRTPLAILRSELEAVQDGIRQPTDGVIRSLHNETLRLTHLVADLEALASADAAAFTLERHPISLTSTVADTADSLAGRFDEAAIAVRTDLDMVWVDADPVRVAQIVANQLTNTLKFVPAGGAVTLTLHEIDGWAELTITDTGSGISADDLPHIFDRFYRSRTARADGSGIGLAVVAQLVKAHGGTITAHSTPGHGATFITRLPALRQNGTARTARADQRPTV</sequence>
<dbReference type="GO" id="GO:0005886">
    <property type="term" value="C:plasma membrane"/>
    <property type="evidence" value="ECO:0007669"/>
    <property type="project" value="UniProtKB-SubCell"/>
</dbReference>
<keyword evidence="17" id="KW-1185">Reference proteome</keyword>
<evidence type="ECO:0000259" key="12">
    <source>
        <dbReference type="PROSITE" id="PS50109"/>
    </source>
</evidence>
<keyword evidence="5" id="KW-0808">Transferase</keyword>